<evidence type="ECO:0000256" key="6">
    <source>
        <dbReference type="ARBA" id="ARBA00023136"/>
    </source>
</evidence>
<dbReference type="GO" id="GO:0038023">
    <property type="term" value="F:signaling receptor activity"/>
    <property type="evidence" value="ECO:0007669"/>
    <property type="project" value="InterPro"/>
</dbReference>
<protein>
    <recommendedName>
        <fullName evidence="11">Ig-like domain-containing protein</fullName>
    </recommendedName>
</protein>
<dbReference type="InterPro" id="IPR040012">
    <property type="entry name" value="CD200R"/>
</dbReference>
<dbReference type="SUPFAM" id="SSF48726">
    <property type="entry name" value="Immunoglobulin"/>
    <property type="match status" value="2"/>
</dbReference>
<evidence type="ECO:0000256" key="3">
    <source>
        <dbReference type="ARBA" id="ARBA00022692"/>
    </source>
</evidence>
<evidence type="ECO:0000256" key="4">
    <source>
        <dbReference type="ARBA" id="ARBA00022729"/>
    </source>
</evidence>
<dbReference type="InterPro" id="IPR036179">
    <property type="entry name" value="Ig-like_dom_sf"/>
</dbReference>
<accession>A0A4X2L1Q4</accession>
<dbReference type="Proteomes" id="UP000314987">
    <property type="component" value="Unassembled WGS sequence"/>
</dbReference>
<dbReference type="STRING" id="29139.ENSVURP00010018589"/>
<evidence type="ECO:0000256" key="10">
    <source>
        <dbReference type="SAM" id="Phobius"/>
    </source>
</evidence>
<reference evidence="13" key="1">
    <citation type="submission" date="2018-12" db="EMBL/GenBank/DDBJ databases">
        <authorList>
            <person name="Yazar S."/>
        </authorList>
    </citation>
    <scope>NUCLEOTIDE SEQUENCE [LARGE SCALE GENOMIC DNA]</scope>
</reference>
<gene>
    <name evidence="12" type="primary">LOC114047699</name>
</gene>
<evidence type="ECO:0000313" key="13">
    <source>
        <dbReference type="Proteomes" id="UP000314987"/>
    </source>
</evidence>
<sequence length="314" mass="35204">MEMRSLGKMTSALGLQIIIALLLFGYTVESSARGPSSSDLIEEQTHLYFINFNSTTAVSVQVDTKTVFSCYTYSMKNLIMAIWKIFPRDKILCIMAYRSDKNETKEINCFNERITWESRPDQNLALQIDQVTIEDDGYYMCVVVTPDGNFQSGHWLNVLVPPETSLSVDGNGTATCEASAGKPAAQISWVPEGYCLSVNETHGNRTVTVKSMCHWNGLNETKVTCSISHLTGNKSLSIELLPSRLNHFAPLLLCISLCVLLSIMTIMGFILIWKAVCHRNCESQRTRSTPNINMEEEPYVNYMKNVHCGNKSKN</sequence>
<evidence type="ECO:0000256" key="7">
    <source>
        <dbReference type="ARBA" id="ARBA00023157"/>
    </source>
</evidence>
<keyword evidence="13" id="KW-1185">Reference proteome</keyword>
<dbReference type="GO" id="GO:0009897">
    <property type="term" value="C:external side of plasma membrane"/>
    <property type="evidence" value="ECO:0007669"/>
    <property type="project" value="TreeGrafter"/>
</dbReference>
<proteinExistence type="inferred from homology"/>
<feature type="transmembrane region" description="Helical" evidence="10">
    <location>
        <begin position="248"/>
        <end position="273"/>
    </location>
</feature>
<dbReference type="InterPro" id="IPR013162">
    <property type="entry name" value="CD80_C2-set"/>
</dbReference>
<evidence type="ECO:0000313" key="12">
    <source>
        <dbReference type="Ensembl" id="ENSVURP00010018589.1"/>
    </source>
</evidence>
<dbReference type="FunFam" id="2.60.40.10:FF:000584">
    <property type="entry name" value="Cell surface glycoprotein CD200 receptor 1"/>
    <property type="match status" value="1"/>
</dbReference>
<feature type="domain" description="Ig-like" evidence="11">
    <location>
        <begin position="146"/>
        <end position="237"/>
    </location>
</feature>
<reference evidence="12" key="3">
    <citation type="submission" date="2025-09" db="UniProtKB">
        <authorList>
            <consortium name="Ensembl"/>
        </authorList>
    </citation>
    <scope>IDENTIFICATION</scope>
</reference>
<dbReference type="AlphaFoldDB" id="A0A4X2L1Q4"/>
<dbReference type="InterPro" id="IPR013783">
    <property type="entry name" value="Ig-like_fold"/>
</dbReference>
<keyword evidence="8" id="KW-0675">Receptor</keyword>
<dbReference type="Pfam" id="PF07686">
    <property type="entry name" value="V-set"/>
    <property type="match status" value="1"/>
</dbReference>
<dbReference type="InterPro" id="IPR003599">
    <property type="entry name" value="Ig_sub"/>
</dbReference>
<dbReference type="PANTHER" id="PTHR21462">
    <property type="entry name" value="CELL SURFACE GLYCOPROTEIN OX2 RECEPTOR PRECURSOR"/>
    <property type="match status" value="1"/>
</dbReference>
<dbReference type="OMA" id="NERITWE"/>
<keyword evidence="4" id="KW-0732">Signal</keyword>
<evidence type="ECO:0000256" key="2">
    <source>
        <dbReference type="ARBA" id="ARBA00008215"/>
    </source>
</evidence>
<dbReference type="PANTHER" id="PTHR21462:SF2">
    <property type="entry name" value="CELL SURFACE GLYCOPROTEIN CD200 RECEPTOR 2"/>
    <property type="match status" value="1"/>
</dbReference>
<comment type="subcellular location">
    <subcellularLocation>
        <location evidence="1">Membrane</location>
        <topology evidence="1">Single-pass type I membrane protein</topology>
    </subcellularLocation>
</comment>
<evidence type="ECO:0000256" key="5">
    <source>
        <dbReference type="ARBA" id="ARBA00022989"/>
    </source>
</evidence>
<dbReference type="InterPro" id="IPR013106">
    <property type="entry name" value="Ig_V-set"/>
</dbReference>
<comment type="similarity">
    <text evidence="2">Belongs to the CD200R family.</text>
</comment>
<dbReference type="GO" id="GO:0150077">
    <property type="term" value="P:regulation of neuroinflammatory response"/>
    <property type="evidence" value="ECO:0007669"/>
    <property type="project" value="InterPro"/>
</dbReference>
<keyword evidence="7" id="KW-1015">Disulfide bond</keyword>
<dbReference type="PROSITE" id="PS50835">
    <property type="entry name" value="IG_LIKE"/>
    <property type="match status" value="1"/>
</dbReference>
<dbReference type="SMART" id="SM00409">
    <property type="entry name" value="IG"/>
    <property type="match status" value="1"/>
</dbReference>
<dbReference type="GeneTree" id="ENSGT00390000014496"/>
<dbReference type="InterPro" id="IPR007110">
    <property type="entry name" value="Ig-like_dom"/>
</dbReference>
<dbReference type="Ensembl" id="ENSVURT00010021128.1">
    <property type="protein sequence ID" value="ENSVURP00010018589.1"/>
    <property type="gene ID" value="ENSVURG00010014149.1"/>
</dbReference>
<evidence type="ECO:0000256" key="9">
    <source>
        <dbReference type="ARBA" id="ARBA00023180"/>
    </source>
</evidence>
<organism evidence="12 13">
    <name type="scientific">Vombatus ursinus</name>
    <name type="common">Common wombat</name>
    <dbReference type="NCBI Taxonomy" id="29139"/>
    <lineage>
        <taxon>Eukaryota</taxon>
        <taxon>Metazoa</taxon>
        <taxon>Chordata</taxon>
        <taxon>Craniata</taxon>
        <taxon>Vertebrata</taxon>
        <taxon>Euteleostomi</taxon>
        <taxon>Mammalia</taxon>
        <taxon>Metatheria</taxon>
        <taxon>Diprotodontia</taxon>
        <taxon>Vombatidae</taxon>
        <taxon>Vombatus</taxon>
    </lineage>
</organism>
<keyword evidence="3 10" id="KW-0812">Transmembrane</keyword>
<evidence type="ECO:0000256" key="8">
    <source>
        <dbReference type="ARBA" id="ARBA00023170"/>
    </source>
</evidence>
<evidence type="ECO:0000259" key="11">
    <source>
        <dbReference type="PROSITE" id="PS50835"/>
    </source>
</evidence>
<keyword evidence="6 10" id="KW-0472">Membrane</keyword>
<reference evidence="12" key="2">
    <citation type="submission" date="2025-08" db="UniProtKB">
        <authorList>
            <consortium name="Ensembl"/>
        </authorList>
    </citation>
    <scope>IDENTIFICATION</scope>
</reference>
<keyword evidence="9" id="KW-0325">Glycoprotein</keyword>
<dbReference type="GeneID" id="114047699"/>
<dbReference type="Gene3D" id="2.60.40.10">
    <property type="entry name" value="Immunoglobulins"/>
    <property type="match status" value="2"/>
</dbReference>
<keyword evidence="5 10" id="KW-1133">Transmembrane helix</keyword>
<name>A0A4X2L1Q4_VOMUR</name>
<dbReference type="RefSeq" id="XP_027724445.1">
    <property type="nucleotide sequence ID" value="XM_027868644.1"/>
</dbReference>
<evidence type="ECO:0000256" key="1">
    <source>
        <dbReference type="ARBA" id="ARBA00004479"/>
    </source>
</evidence>
<dbReference type="Pfam" id="PF08205">
    <property type="entry name" value="C2-set_2"/>
    <property type="match status" value="1"/>
</dbReference>